<proteinExistence type="predicted"/>
<gene>
    <name evidence="1" type="ORF">BO80DRAFT_90298</name>
</gene>
<reference evidence="1 2" key="1">
    <citation type="submission" date="2018-02" db="EMBL/GenBank/DDBJ databases">
        <title>The genomes of Aspergillus section Nigri reveals drivers in fungal speciation.</title>
        <authorList>
            <consortium name="DOE Joint Genome Institute"/>
            <person name="Vesth T.C."/>
            <person name="Nybo J."/>
            <person name="Theobald S."/>
            <person name="Brandl J."/>
            <person name="Frisvad J.C."/>
            <person name="Nielsen K.F."/>
            <person name="Lyhne E.K."/>
            <person name="Kogle M.E."/>
            <person name="Kuo A."/>
            <person name="Riley R."/>
            <person name="Clum A."/>
            <person name="Nolan M."/>
            <person name="Lipzen A."/>
            <person name="Salamov A."/>
            <person name="Henrissat B."/>
            <person name="Wiebenga A."/>
            <person name="De vries R.P."/>
            <person name="Grigoriev I.V."/>
            <person name="Mortensen U.H."/>
            <person name="Andersen M.R."/>
            <person name="Baker S.E."/>
        </authorList>
    </citation>
    <scope>NUCLEOTIDE SEQUENCE [LARGE SCALE GENOMIC DNA]</scope>
    <source>
        <strain evidence="1 2">CBS 121593</strain>
    </source>
</reference>
<dbReference type="AlphaFoldDB" id="A0A395H103"/>
<sequence>MAVIYPFIHLSLHPICSGGQLAHRGRTRKDSYQLGKACRCRLAGQPTVREQYWTATLQIPRSALPTVKDGLVVYPARFFWISSGVGLMHADWSEGEPTVHSGDESVESVKSITCPSVSCLSMDGSCQSPGPSVSDTLGNVRSPPWPNYPPFPAGLRRTSRELRSFQGSLSWWHALSDSIAMLLQV</sequence>
<protein>
    <submittedName>
        <fullName evidence="1">Uncharacterized protein</fullName>
    </submittedName>
</protein>
<evidence type="ECO:0000313" key="1">
    <source>
        <dbReference type="EMBL" id="RAL00915.1"/>
    </source>
</evidence>
<organism evidence="1 2">
    <name type="scientific">Aspergillus ibericus CBS 121593</name>
    <dbReference type="NCBI Taxonomy" id="1448316"/>
    <lineage>
        <taxon>Eukaryota</taxon>
        <taxon>Fungi</taxon>
        <taxon>Dikarya</taxon>
        <taxon>Ascomycota</taxon>
        <taxon>Pezizomycotina</taxon>
        <taxon>Eurotiomycetes</taxon>
        <taxon>Eurotiomycetidae</taxon>
        <taxon>Eurotiales</taxon>
        <taxon>Aspergillaceae</taxon>
        <taxon>Aspergillus</taxon>
        <taxon>Aspergillus subgen. Circumdati</taxon>
    </lineage>
</organism>
<dbReference type="GeneID" id="37229768"/>
<keyword evidence="2" id="KW-1185">Reference proteome</keyword>
<dbReference type="Proteomes" id="UP000249402">
    <property type="component" value="Unassembled WGS sequence"/>
</dbReference>
<dbReference type="RefSeq" id="XP_025575242.1">
    <property type="nucleotide sequence ID" value="XM_025724903.1"/>
</dbReference>
<accession>A0A395H103</accession>
<evidence type="ECO:0000313" key="2">
    <source>
        <dbReference type="Proteomes" id="UP000249402"/>
    </source>
</evidence>
<dbReference type="EMBL" id="KZ824438">
    <property type="protein sequence ID" value="RAL00915.1"/>
    <property type="molecule type" value="Genomic_DNA"/>
</dbReference>
<name>A0A395H103_9EURO</name>
<dbReference type="VEuPathDB" id="FungiDB:BO80DRAFT_90298"/>